<proteinExistence type="predicted"/>
<organism evidence="1">
    <name type="scientific">Siphoviridae sp. ctbbV81</name>
    <dbReference type="NCBI Taxonomy" id="2827900"/>
    <lineage>
        <taxon>Viruses</taxon>
        <taxon>Duplodnaviria</taxon>
        <taxon>Heunggongvirae</taxon>
        <taxon>Uroviricota</taxon>
        <taxon>Caudoviricetes</taxon>
    </lineage>
</organism>
<accession>A0A8S5TQQ1</accession>
<evidence type="ECO:0000313" key="1">
    <source>
        <dbReference type="EMBL" id="DAF65478.1"/>
    </source>
</evidence>
<protein>
    <submittedName>
        <fullName evidence="1">Uncharacterized protein</fullName>
    </submittedName>
</protein>
<sequence length="81" mass="9104">MCFLYILPRLHKNVFKRVLQCYIRIGFGSGCVWHWFGTSAAVPGPLPGYPRRAVLFNSGFARSYRAVWLSWVPSGGLSLIG</sequence>
<reference evidence="1" key="1">
    <citation type="journal article" date="2021" name="Proc. Natl. Acad. Sci. U.S.A.">
        <title>A Catalog of Tens of Thousands of Viruses from Human Metagenomes Reveals Hidden Associations with Chronic Diseases.</title>
        <authorList>
            <person name="Tisza M.J."/>
            <person name="Buck C.B."/>
        </authorList>
    </citation>
    <scope>NUCLEOTIDE SEQUENCE</scope>
    <source>
        <strain evidence="1">CtbbV81</strain>
    </source>
</reference>
<dbReference type="EMBL" id="BK032878">
    <property type="protein sequence ID" value="DAF65478.1"/>
    <property type="molecule type" value="Genomic_DNA"/>
</dbReference>
<name>A0A8S5TQQ1_9CAUD</name>